<feature type="domain" description="Peptidase S8/S53" evidence="5">
    <location>
        <begin position="2"/>
        <end position="101"/>
    </location>
</feature>
<keyword evidence="3" id="KW-0720">Serine protease</keyword>
<dbReference type="Proteomes" id="UP000035366">
    <property type="component" value="Chromosome"/>
</dbReference>
<evidence type="ECO:0000256" key="4">
    <source>
        <dbReference type="PROSITE-ProRule" id="PRU01240"/>
    </source>
</evidence>
<comment type="caution">
    <text evidence="4">Lacks conserved residue(s) required for the propagation of feature annotation.</text>
</comment>
<dbReference type="PROSITE" id="PS00138">
    <property type="entry name" value="SUBTILASE_SER"/>
    <property type="match status" value="1"/>
</dbReference>
<evidence type="ECO:0000259" key="5">
    <source>
        <dbReference type="Pfam" id="PF00082"/>
    </source>
</evidence>
<dbReference type="EMBL" id="CP011497">
    <property type="protein sequence ID" value="AKJ14714.1"/>
    <property type="molecule type" value="Genomic_DNA"/>
</dbReference>
<dbReference type="InterPro" id="IPR023828">
    <property type="entry name" value="Peptidase_S8_Ser-AS"/>
</dbReference>
<sequence>MLCVGGVNTQRDRVGYSSQGPGRLSRRTPDICAFTHFSGSEAFGPGAPDSGTSAACPVAAGVVAAIRTQWSAASIGPGELRTLLRRTADDRGAAGFDYGYGVVNVPRASWTPCTAARRTAAPAAADAPRRDMAPDRPSLLITIELPSGVTPTAGVRG</sequence>
<reference evidence="6 7" key="1">
    <citation type="journal article" date="2015" name="ISME J.">
        <title>Draft Genome Sequence of Streptomyces incarnatus NRRL8089, which Produces the Nucleoside Antibiotic Sinefungin.</title>
        <authorList>
            <person name="Oshima K."/>
            <person name="Hattori M."/>
            <person name="Shimizu H."/>
            <person name="Fukuda K."/>
            <person name="Nemoto M."/>
            <person name="Inagaki K."/>
            <person name="Tamura T."/>
        </authorList>
    </citation>
    <scope>NUCLEOTIDE SEQUENCE [LARGE SCALE GENOMIC DNA]</scope>
    <source>
        <strain evidence="6 7">NRRL 8089</strain>
    </source>
</reference>
<gene>
    <name evidence="6" type="ORF">ABB07_33050</name>
</gene>
<protein>
    <recommendedName>
        <fullName evidence="5">Peptidase S8/S53 domain-containing protein</fullName>
    </recommendedName>
</protein>
<name>A0ABN4GS26_9ACTN</name>
<dbReference type="InterPro" id="IPR000209">
    <property type="entry name" value="Peptidase_S8/S53_dom"/>
</dbReference>
<keyword evidence="2" id="KW-0378">Hydrolase</keyword>
<dbReference type="RefSeq" id="WP_208902228.1">
    <property type="nucleotide sequence ID" value="NZ_CP011497.1"/>
</dbReference>
<comment type="similarity">
    <text evidence="4">Belongs to the peptidase S8 family.</text>
</comment>
<dbReference type="PROSITE" id="PS51892">
    <property type="entry name" value="SUBTILASE"/>
    <property type="match status" value="1"/>
</dbReference>
<organism evidence="6 7">
    <name type="scientific">Streptomyces incarnatus</name>
    <dbReference type="NCBI Taxonomy" id="665007"/>
    <lineage>
        <taxon>Bacteria</taxon>
        <taxon>Bacillati</taxon>
        <taxon>Actinomycetota</taxon>
        <taxon>Actinomycetes</taxon>
        <taxon>Kitasatosporales</taxon>
        <taxon>Streptomycetaceae</taxon>
        <taxon>Streptomyces</taxon>
    </lineage>
</organism>
<evidence type="ECO:0000256" key="2">
    <source>
        <dbReference type="ARBA" id="ARBA00022801"/>
    </source>
</evidence>
<dbReference type="SUPFAM" id="SSF52743">
    <property type="entry name" value="Subtilisin-like"/>
    <property type="match status" value="1"/>
</dbReference>
<accession>A0ABN4GS26</accession>
<keyword evidence="7" id="KW-1185">Reference proteome</keyword>
<dbReference type="InterPro" id="IPR036852">
    <property type="entry name" value="Peptidase_S8/S53_dom_sf"/>
</dbReference>
<evidence type="ECO:0000256" key="1">
    <source>
        <dbReference type="ARBA" id="ARBA00022670"/>
    </source>
</evidence>
<evidence type="ECO:0000313" key="6">
    <source>
        <dbReference type="EMBL" id="AKJ14714.1"/>
    </source>
</evidence>
<dbReference type="Gene3D" id="3.40.50.200">
    <property type="entry name" value="Peptidase S8/S53 domain"/>
    <property type="match status" value="1"/>
</dbReference>
<keyword evidence="1" id="KW-0645">Protease</keyword>
<evidence type="ECO:0000256" key="3">
    <source>
        <dbReference type="ARBA" id="ARBA00022825"/>
    </source>
</evidence>
<evidence type="ECO:0000313" key="7">
    <source>
        <dbReference type="Proteomes" id="UP000035366"/>
    </source>
</evidence>
<dbReference type="Pfam" id="PF00082">
    <property type="entry name" value="Peptidase_S8"/>
    <property type="match status" value="1"/>
</dbReference>
<proteinExistence type="inferred from homology"/>